<evidence type="ECO:0000256" key="1">
    <source>
        <dbReference type="PROSITE-ProRule" id="PRU00278"/>
    </source>
</evidence>
<dbReference type="Proteomes" id="UP000015993">
    <property type="component" value="Unassembled WGS sequence"/>
</dbReference>
<dbReference type="eggNOG" id="COG0760">
    <property type="taxonomic scope" value="Bacteria"/>
</dbReference>
<name>G5GDX6_9BACT</name>
<evidence type="ECO:0000313" key="5">
    <source>
        <dbReference type="Proteomes" id="UP000015993"/>
    </source>
</evidence>
<feature type="chain" id="PRO_5003477175" description="PpiC domain-containing protein" evidence="2">
    <location>
        <begin position="19"/>
        <end position="472"/>
    </location>
</feature>
<evidence type="ECO:0000256" key="2">
    <source>
        <dbReference type="SAM" id="SignalP"/>
    </source>
</evidence>
<reference evidence="4 5" key="1">
    <citation type="submission" date="2011-08" db="EMBL/GenBank/DDBJ databases">
        <title>The Genome Sequence of Prevotella sp. oral taxon 302 str. F0323.</title>
        <authorList>
            <consortium name="The Broad Institute Genome Sequencing Platform"/>
            <person name="Earl A."/>
            <person name="Ward D."/>
            <person name="Feldgarden M."/>
            <person name="Gevers D."/>
            <person name="Izard J."/>
            <person name="Blanton J.M."/>
            <person name="Baranova O.V."/>
            <person name="Tanner A.C."/>
            <person name="Dewhirst F.E."/>
            <person name="Young S.K."/>
            <person name="Zeng Q."/>
            <person name="Gargeya S."/>
            <person name="Fitzgerald M."/>
            <person name="Haas B."/>
            <person name="Abouelleil A."/>
            <person name="Alvarado L."/>
            <person name="Arachchi H.M."/>
            <person name="Berlin A."/>
            <person name="Brown A."/>
            <person name="Chapman S.B."/>
            <person name="Chen Z."/>
            <person name="Dunbar C."/>
            <person name="Freedman E."/>
            <person name="Gearin G."/>
            <person name="Gellesch M."/>
            <person name="Goldberg J."/>
            <person name="Griggs A."/>
            <person name="Gujja S."/>
            <person name="Heiman D."/>
            <person name="Howarth C."/>
            <person name="Larson L."/>
            <person name="Lui A."/>
            <person name="MacDonald P.J.P."/>
            <person name="Montmayeur A."/>
            <person name="Murphy C."/>
            <person name="Neiman D."/>
            <person name="Pearson M."/>
            <person name="Priest M."/>
            <person name="Roberts A."/>
            <person name="Saif S."/>
            <person name="Shea T."/>
            <person name="Shenoy N."/>
            <person name="Sisk P."/>
            <person name="Stolte C."/>
            <person name="Sykes S."/>
            <person name="Wortman J."/>
            <person name="Nusbaum C."/>
            <person name="Birren B."/>
        </authorList>
    </citation>
    <scope>NUCLEOTIDE SEQUENCE [LARGE SCALE GENOMIC DNA]</scope>
    <source>
        <strain evidence="4 5">F0323</strain>
    </source>
</reference>
<dbReference type="PANTHER" id="PTHR47245">
    <property type="entry name" value="PEPTIDYLPROLYL ISOMERASE"/>
    <property type="match status" value="1"/>
</dbReference>
<dbReference type="PANTHER" id="PTHR47245:SF2">
    <property type="entry name" value="PEPTIDYL-PROLYL CIS-TRANS ISOMERASE HP_0175-RELATED"/>
    <property type="match status" value="1"/>
</dbReference>
<dbReference type="InterPro" id="IPR000297">
    <property type="entry name" value="PPIase_PpiC"/>
</dbReference>
<dbReference type="EMBL" id="ACZK01000032">
    <property type="protein sequence ID" value="EHG21259.1"/>
    <property type="molecule type" value="Genomic_DNA"/>
</dbReference>
<dbReference type="SUPFAM" id="SSF54534">
    <property type="entry name" value="FKBP-like"/>
    <property type="match status" value="1"/>
</dbReference>
<proteinExistence type="predicted"/>
<dbReference type="OrthoDB" id="14196at2"/>
<evidence type="ECO:0000259" key="3">
    <source>
        <dbReference type="PROSITE" id="PS50198"/>
    </source>
</evidence>
<accession>G5GDX6</accession>
<sequence length="472" mass="52980">MYKIATLLTFSFALTAGAQVVDPIIMTINGKQVTRSEFEYSFNKNGNPEKAVDAKAIEDYVPMFVNYKLKVAAAEAARVDTLSSFKKEFMTYRDMQLTPYLVDSTFIDSIASSIYKDSEKQLNGHDLLKPSHILVLVPASATETEKKMYRQRIDSIYSALQNGADFATLAKEKSQDPGSASQGGQLPWIGSGSTLKEFEDAAYALKVGEFSKPIETAVGYHVIRMDERKSLEPYTVLRPQIFAALKQQGVEEASAEAKIKKLVAASNGRLTRELVLDSVLAANGSDLNLRYLVQEYHDGLLLYEVSKREVWDKVAQDIPALEKQFKKNRKQYAWTEPRFKGFVIHAKDEKNLKAAQALLKKTADGDWKKAVRETFNKDSVIVTVSGPYLVKKGENRYVDAGVFGGEIVKSNSNYPYSGVEGQILKQPKSYLDVKSAVINDVQDKRTEEWVKRLRNEYSFSVNQDVVKTVNKH</sequence>
<dbReference type="GO" id="GO:0003755">
    <property type="term" value="F:peptidyl-prolyl cis-trans isomerase activity"/>
    <property type="evidence" value="ECO:0007669"/>
    <property type="project" value="UniProtKB-KW"/>
</dbReference>
<feature type="signal peptide" evidence="2">
    <location>
        <begin position="1"/>
        <end position="18"/>
    </location>
</feature>
<comment type="caution">
    <text evidence="4">The sequence shown here is derived from an EMBL/GenBank/DDBJ whole genome shotgun (WGS) entry which is preliminary data.</text>
</comment>
<dbReference type="Gene3D" id="3.10.50.40">
    <property type="match status" value="1"/>
</dbReference>
<keyword evidence="5" id="KW-1185">Reference proteome</keyword>
<keyword evidence="1" id="KW-0413">Isomerase</keyword>
<dbReference type="PATRIC" id="fig|679199.3.peg.1975"/>
<gene>
    <name evidence="4" type="ORF">HMPREF9332_01778</name>
</gene>
<dbReference type="Pfam" id="PF00639">
    <property type="entry name" value="Rotamase"/>
    <property type="match status" value="1"/>
</dbReference>
<dbReference type="STRING" id="679199.HMPREF9332_01778"/>
<keyword evidence="2" id="KW-0732">Signal</keyword>
<keyword evidence="1" id="KW-0697">Rotamase</keyword>
<dbReference type="PROSITE" id="PS50198">
    <property type="entry name" value="PPIC_PPIASE_2"/>
    <property type="match status" value="1"/>
</dbReference>
<dbReference type="AlphaFoldDB" id="G5GDX6"/>
<dbReference type="HOGENOM" id="CLU_019451_1_0_10"/>
<organism evidence="4 5">
    <name type="scientific">Alloprevotella rava F0323</name>
    <dbReference type="NCBI Taxonomy" id="679199"/>
    <lineage>
        <taxon>Bacteria</taxon>
        <taxon>Pseudomonadati</taxon>
        <taxon>Bacteroidota</taxon>
        <taxon>Bacteroidia</taxon>
        <taxon>Bacteroidales</taxon>
        <taxon>Prevotellaceae</taxon>
        <taxon>Alloprevotella</taxon>
    </lineage>
</organism>
<dbReference type="InterPro" id="IPR046357">
    <property type="entry name" value="PPIase_dom_sf"/>
</dbReference>
<dbReference type="InterPro" id="IPR050245">
    <property type="entry name" value="PrsA_foldase"/>
</dbReference>
<evidence type="ECO:0000313" key="4">
    <source>
        <dbReference type="EMBL" id="EHG21259.1"/>
    </source>
</evidence>
<feature type="domain" description="PpiC" evidence="3">
    <location>
        <begin position="125"/>
        <end position="227"/>
    </location>
</feature>
<protein>
    <recommendedName>
        <fullName evidence="3">PpiC domain-containing protein</fullName>
    </recommendedName>
</protein>